<dbReference type="GO" id="GO:0008909">
    <property type="term" value="F:isochorismate synthase activity"/>
    <property type="evidence" value="ECO:0007669"/>
    <property type="project" value="UniProtKB-EC"/>
</dbReference>
<keyword evidence="4 7" id="KW-0413">Isomerase</keyword>
<keyword evidence="8" id="KW-1185">Reference proteome</keyword>
<proteinExistence type="inferred from homology"/>
<accession>A0A9Q2CW46</accession>
<dbReference type="Gene3D" id="3.60.120.10">
    <property type="entry name" value="Anthranilate synthase"/>
    <property type="match status" value="1"/>
</dbReference>
<dbReference type="Pfam" id="PF00425">
    <property type="entry name" value="Chorismate_bind"/>
    <property type="match status" value="1"/>
</dbReference>
<evidence type="ECO:0000256" key="5">
    <source>
        <dbReference type="ARBA" id="ARBA00041564"/>
    </source>
</evidence>
<evidence type="ECO:0000256" key="3">
    <source>
        <dbReference type="ARBA" id="ARBA00012824"/>
    </source>
</evidence>
<dbReference type="EC" id="5.4.4.2" evidence="3"/>
<comment type="similarity">
    <text evidence="2">Belongs to the isochorismate synthase family.</text>
</comment>
<protein>
    <recommendedName>
        <fullName evidence="3">isochorismate synthase</fullName>
        <ecNumber evidence="3">5.4.4.2</ecNumber>
    </recommendedName>
    <alternativeName>
        <fullName evidence="5">Isochorismate mutase</fullName>
    </alternativeName>
</protein>
<dbReference type="InterPro" id="IPR004561">
    <property type="entry name" value="IsoChor_synthase"/>
</dbReference>
<organism evidence="7 8">
    <name type="scientific">Nosocomiicoccus ampullae</name>
    <dbReference type="NCBI Taxonomy" id="489910"/>
    <lineage>
        <taxon>Bacteria</taxon>
        <taxon>Bacillati</taxon>
        <taxon>Bacillota</taxon>
        <taxon>Bacilli</taxon>
        <taxon>Bacillales</taxon>
        <taxon>Staphylococcaceae</taxon>
        <taxon>Nosocomiicoccus</taxon>
    </lineage>
</organism>
<evidence type="ECO:0000256" key="2">
    <source>
        <dbReference type="ARBA" id="ARBA00005297"/>
    </source>
</evidence>
<dbReference type="AlphaFoldDB" id="A0A9Q2CW46"/>
<dbReference type="InterPro" id="IPR005801">
    <property type="entry name" value="ADC_synthase"/>
</dbReference>
<comment type="caution">
    <text evidence="7">The sequence shown here is derived from an EMBL/GenBank/DDBJ whole genome shotgun (WGS) entry which is preliminary data.</text>
</comment>
<evidence type="ECO:0000256" key="4">
    <source>
        <dbReference type="ARBA" id="ARBA00023235"/>
    </source>
</evidence>
<evidence type="ECO:0000313" key="7">
    <source>
        <dbReference type="EMBL" id="MBB5175204.1"/>
    </source>
</evidence>
<feature type="domain" description="Chorismate-utilising enzyme C-terminal" evidence="6">
    <location>
        <begin position="189"/>
        <end position="438"/>
    </location>
</feature>
<evidence type="ECO:0000256" key="1">
    <source>
        <dbReference type="ARBA" id="ARBA00000799"/>
    </source>
</evidence>
<dbReference type="PANTHER" id="PTHR42839">
    <property type="entry name" value="ISOCHORISMATE SYNTHASE ENTC"/>
    <property type="match status" value="1"/>
</dbReference>
<evidence type="ECO:0000259" key="6">
    <source>
        <dbReference type="Pfam" id="PF00425"/>
    </source>
</evidence>
<comment type="catalytic activity">
    <reaction evidence="1">
        <text>chorismate = isochorismate</text>
        <dbReference type="Rhea" id="RHEA:18985"/>
        <dbReference type="ChEBI" id="CHEBI:29748"/>
        <dbReference type="ChEBI" id="CHEBI:29780"/>
        <dbReference type="EC" id="5.4.4.2"/>
    </reaction>
</comment>
<dbReference type="RefSeq" id="WP_183672639.1">
    <property type="nucleotide sequence ID" value="NZ_CBCRYX010000003.1"/>
</dbReference>
<dbReference type="GO" id="GO:0009697">
    <property type="term" value="P:salicylic acid biosynthetic process"/>
    <property type="evidence" value="ECO:0007669"/>
    <property type="project" value="TreeGrafter"/>
</dbReference>
<dbReference type="NCBIfam" id="TIGR00543">
    <property type="entry name" value="isochor_syn"/>
    <property type="match status" value="1"/>
</dbReference>
<gene>
    <name evidence="7" type="ORF">HNQ45_000062</name>
</gene>
<sequence>MDIESSQIKIDEVGIDSNTPFLALHFSTEDFNLSESKIFMHFNNKKGERFWFKSKEADFNIIGIGYLESINRNQFNADVLEKKKNELFEDIQTIELSDDLKGDIHLFGGMRFDDKKTTDEWTDYKMVEFLLASWQFDLYNNECFIILKKEDLETSHLVEKIYKILKEIEDTDSRFRFPEIVSKHEIYPKAWKELVDETVGVLDDDFEKVVLSRELLIRFEEEVDSNFLINRLKQEPDTFTILYEKGKSTFVSKTPEKLFHLKHNTLSTHAIAGSIRRESDDALNENNKLAFLQDKKNRFEHIVVRDSIVEDLTPYTSSVKYDDTRILENRYIYHLYTPIEAVLNEESNLFDVMMALHPTPAVGGLPKERALEYIKEKEYFTRGLYAAPIGVISRSHEAEFAVSLRSMRITNKSATLYAGAGIVKGSTGESEYEETKTKFRPMLNVLEALE</sequence>
<dbReference type="EMBL" id="JACHHF010000001">
    <property type="protein sequence ID" value="MBB5175204.1"/>
    <property type="molecule type" value="Genomic_DNA"/>
</dbReference>
<dbReference type="InterPro" id="IPR015890">
    <property type="entry name" value="Chorismate_C"/>
</dbReference>
<dbReference type="SUPFAM" id="SSF56322">
    <property type="entry name" value="ADC synthase"/>
    <property type="match status" value="1"/>
</dbReference>
<dbReference type="PANTHER" id="PTHR42839:SF1">
    <property type="entry name" value="ISOCHORISMATE SYNTHASE MENF"/>
    <property type="match status" value="1"/>
</dbReference>
<dbReference type="Proteomes" id="UP000579136">
    <property type="component" value="Unassembled WGS sequence"/>
</dbReference>
<reference evidence="7 8" key="1">
    <citation type="submission" date="2020-08" db="EMBL/GenBank/DDBJ databases">
        <title>Genomic Encyclopedia of Type Strains, Phase IV (KMG-IV): sequencing the most valuable type-strain genomes for metagenomic binning, comparative biology and taxonomic classification.</title>
        <authorList>
            <person name="Goeker M."/>
        </authorList>
    </citation>
    <scope>NUCLEOTIDE SEQUENCE [LARGE SCALE GENOMIC DNA]</scope>
    <source>
        <strain evidence="7 8">DSM 19163</strain>
    </source>
</reference>
<name>A0A9Q2CW46_9STAP</name>
<evidence type="ECO:0000313" key="8">
    <source>
        <dbReference type="Proteomes" id="UP000579136"/>
    </source>
</evidence>